<dbReference type="InterPro" id="IPR017896">
    <property type="entry name" value="4Fe4S_Fe-S-bd"/>
</dbReference>
<evidence type="ECO:0000259" key="1">
    <source>
        <dbReference type="PROSITE" id="PS51379"/>
    </source>
</evidence>
<name>A0ABQ3IE33_9BACT</name>
<gene>
    <name evidence="2" type="ORF">GCM10011340_34090</name>
</gene>
<dbReference type="PROSITE" id="PS51379">
    <property type="entry name" value="4FE4S_FER_2"/>
    <property type="match status" value="1"/>
</dbReference>
<proteinExistence type="predicted"/>
<protein>
    <recommendedName>
        <fullName evidence="1">4Fe-4S ferredoxin-type domain-containing protein</fullName>
    </recommendedName>
</protein>
<comment type="caution">
    <text evidence="2">The sequence shown here is derived from an EMBL/GenBank/DDBJ whole genome shotgun (WGS) entry which is preliminary data.</text>
</comment>
<evidence type="ECO:0000313" key="2">
    <source>
        <dbReference type="EMBL" id="GHE74588.1"/>
    </source>
</evidence>
<dbReference type="RefSeq" id="WP_189631513.1">
    <property type="nucleotide sequence ID" value="NZ_BNAG01000005.1"/>
</dbReference>
<evidence type="ECO:0000313" key="3">
    <source>
        <dbReference type="Proteomes" id="UP000658258"/>
    </source>
</evidence>
<dbReference type="Proteomes" id="UP000658258">
    <property type="component" value="Unassembled WGS sequence"/>
</dbReference>
<reference evidence="3" key="1">
    <citation type="journal article" date="2019" name="Int. J. Syst. Evol. Microbiol.">
        <title>The Global Catalogue of Microorganisms (GCM) 10K type strain sequencing project: providing services to taxonomists for standard genome sequencing and annotation.</title>
        <authorList>
            <consortium name="The Broad Institute Genomics Platform"/>
            <consortium name="The Broad Institute Genome Sequencing Center for Infectious Disease"/>
            <person name="Wu L."/>
            <person name="Ma J."/>
        </authorList>
    </citation>
    <scope>NUCLEOTIDE SEQUENCE [LARGE SCALE GENOMIC DNA]</scope>
    <source>
        <strain evidence="3">CGMCC 1.15111</strain>
    </source>
</reference>
<feature type="domain" description="4Fe-4S ferredoxin-type" evidence="1">
    <location>
        <begin position="45"/>
        <end position="76"/>
    </location>
</feature>
<organism evidence="2 3">
    <name type="scientific">Roseivirga thermotolerans</name>
    <dbReference type="NCBI Taxonomy" id="1758176"/>
    <lineage>
        <taxon>Bacteria</taxon>
        <taxon>Pseudomonadati</taxon>
        <taxon>Bacteroidota</taxon>
        <taxon>Cytophagia</taxon>
        <taxon>Cytophagales</taxon>
        <taxon>Roseivirgaceae</taxon>
        <taxon>Roseivirga</taxon>
    </lineage>
</organism>
<keyword evidence="3" id="KW-1185">Reference proteome</keyword>
<accession>A0ABQ3IE33</accession>
<sequence>MKKLLSSFLIVIGIAIVTIVINPYEAKSSSGGFTKVDTDCYDDTGAILASSSNCVLGDGRCIDNTCPEGLTEVQPE</sequence>
<dbReference type="EMBL" id="BNAG01000005">
    <property type="protein sequence ID" value="GHE74588.1"/>
    <property type="molecule type" value="Genomic_DNA"/>
</dbReference>